<dbReference type="InterPro" id="IPR036914">
    <property type="entry name" value="MGS-like_dom_sf"/>
</dbReference>
<comment type="domain">
    <text evidence="8">The IMP cyclohydrolase activity resides in the N-terminal region.</text>
</comment>
<keyword evidence="6 8" id="KW-0378">Hydrolase</keyword>
<keyword evidence="7 8" id="KW-0511">Multifunctional enzyme</keyword>
<feature type="domain" description="MGS-like" evidence="9">
    <location>
        <begin position="6"/>
        <end position="154"/>
    </location>
</feature>
<dbReference type="UniPathway" id="UPA00074">
    <property type="reaction ID" value="UER00133"/>
</dbReference>
<dbReference type="SMART" id="SM00851">
    <property type="entry name" value="MGS"/>
    <property type="match status" value="1"/>
</dbReference>
<dbReference type="PIRSF" id="PIRSF000414">
    <property type="entry name" value="AICARFT_IMPCHas"/>
    <property type="match status" value="1"/>
</dbReference>
<dbReference type="EC" id="2.1.2.3" evidence="8"/>
<accession>V8CBJ6</accession>
<dbReference type="HOGENOM" id="CLU_016316_5_2_7"/>
<dbReference type="GO" id="GO:0004643">
    <property type="term" value="F:phosphoribosylaminoimidazolecarboxamide formyltransferase activity"/>
    <property type="evidence" value="ECO:0007669"/>
    <property type="project" value="UniProtKB-UniRule"/>
</dbReference>
<evidence type="ECO:0000256" key="8">
    <source>
        <dbReference type="HAMAP-Rule" id="MF_00139"/>
    </source>
</evidence>
<evidence type="ECO:0000256" key="1">
    <source>
        <dbReference type="ARBA" id="ARBA00004844"/>
    </source>
</evidence>
<evidence type="ECO:0000256" key="5">
    <source>
        <dbReference type="ARBA" id="ARBA00022755"/>
    </source>
</evidence>
<dbReference type="EC" id="3.5.4.10" evidence="8"/>
<protein>
    <recommendedName>
        <fullName evidence="8">Bifunctional purine biosynthesis protein PurH</fullName>
    </recommendedName>
    <domain>
        <recommendedName>
            <fullName evidence="8">Phosphoribosylaminoimidazolecarboxamide formyltransferase</fullName>
            <ecNumber evidence="8">2.1.2.3</ecNumber>
        </recommendedName>
        <alternativeName>
            <fullName evidence="8">AICAR transformylase</fullName>
        </alternativeName>
    </domain>
    <domain>
        <recommendedName>
            <fullName evidence="8">IMP cyclohydrolase</fullName>
            <ecNumber evidence="8">3.5.4.10</ecNumber>
        </recommendedName>
        <alternativeName>
            <fullName evidence="8">ATIC</fullName>
        </alternativeName>
        <alternativeName>
            <fullName evidence="8">IMP synthase</fullName>
        </alternativeName>
        <alternativeName>
            <fullName evidence="8">Inosinicase</fullName>
        </alternativeName>
    </domain>
</protein>
<reference evidence="10 11" key="1">
    <citation type="journal article" date="2014" name="Genome Announc.">
        <title>Draft genome sequences of six enterohepatic helicobacter species isolated from humans and one from rhesus macaques.</title>
        <authorList>
            <person name="Shen Z."/>
            <person name="Sheh A."/>
            <person name="Young S.K."/>
            <person name="Abouelliel A."/>
            <person name="Ward D.V."/>
            <person name="Earl A.M."/>
            <person name="Fox J.G."/>
        </authorList>
    </citation>
    <scope>NUCLEOTIDE SEQUENCE [LARGE SCALE GENOMIC DNA]</scope>
    <source>
        <strain evidence="10 11">MIT 99-5501</strain>
    </source>
</reference>
<dbReference type="SUPFAM" id="SSF52335">
    <property type="entry name" value="Methylglyoxal synthase-like"/>
    <property type="match status" value="1"/>
</dbReference>
<dbReference type="FunFam" id="3.40.50.1380:FF:000001">
    <property type="entry name" value="Bifunctional purine biosynthesis protein PurH"/>
    <property type="match status" value="1"/>
</dbReference>
<comment type="caution">
    <text evidence="10">The sequence shown here is derived from an EMBL/GenBank/DDBJ whole genome shotgun (WGS) entry which is preliminary data.</text>
</comment>
<dbReference type="InterPro" id="IPR011607">
    <property type="entry name" value="MGS-like_dom"/>
</dbReference>
<dbReference type="GO" id="GO:0003937">
    <property type="term" value="F:IMP cyclohydrolase activity"/>
    <property type="evidence" value="ECO:0007669"/>
    <property type="project" value="UniProtKB-UniRule"/>
</dbReference>
<dbReference type="NCBIfam" id="NF002049">
    <property type="entry name" value="PRK00881.1"/>
    <property type="match status" value="1"/>
</dbReference>
<dbReference type="Gene3D" id="3.40.50.1380">
    <property type="entry name" value="Methylglyoxal synthase-like domain"/>
    <property type="match status" value="1"/>
</dbReference>
<dbReference type="SUPFAM" id="SSF53927">
    <property type="entry name" value="Cytidine deaminase-like"/>
    <property type="match status" value="1"/>
</dbReference>
<dbReference type="CDD" id="cd01421">
    <property type="entry name" value="IMPCH"/>
    <property type="match status" value="1"/>
</dbReference>
<keyword evidence="4 8" id="KW-0808">Transferase</keyword>
<dbReference type="Proteomes" id="UP000018731">
    <property type="component" value="Unassembled WGS sequence"/>
</dbReference>
<comment type="catalytic activity">
    <reaction evidence="8">
        <text>(6R)-10-formyltetrahydrofolate + 5-amino-1-(5-phospho-beta-D-ribosyl)imidazole-4-carboxamide = 5-formamido-1-(5-phospho-D-ribosyl)imidazole-4-carboxamide + (6S)-5,6,7,8-tetrahydrofolate</text>
        <dbReference type="Rhea" id="RHEA:22192"/>
        <dbReference type="ChEBI" id="CHEBI:57453"/>
        <dbReference type="ChEBI" id="CHEBI:58467"/>
        <dbReference type="ChEBI" id="CHEBI:58475"/>
        <dbReference type="ChEBI" id="CHEBI:195366"/>
        <dbReference type="EC" id="2.1.2.3"/>
    </reaction>
</comment>
<evidence type="ECO:0000313" key="10">
    <source>
        <dbReference type="EMBL" id="ETD24744.1"/>
    </source>
</evidence>
<dbReference type="InterPro" id="IPR016193">
    <property type="entry name" value="Cytidine_deaminase-like"/>
</dbReference>
<dbReference type="SMART" id="SM00798">
    <property type="entry name" value="AICARFT_IMPCHas"/>
    <property type="match status" value="1"/>
</dbReference>
<comment type="catalytic activity">
    <reaction evidence="8">
        <text>IMP + H2O = 5-formamido-1-(5-phospho-D-ribosyl)imidazole-4-carboxamide</text>
        <dbReference type="Rhea" id="RHEA:18445"/>
        <dbReference type="ChEBI" id="CHEBI:15377"/>
        <dbReference type="ChEBI" id="CHEBI:58053"/>
        <dbReference type="ChEBI" id="CHEBI:58467"/>
        <dbReference type="EC" id="3.5.4.10"/>
    </reaction>
</comment>
<evidence type="ECO:0000259" key="9">
    <source>
        <dbReference type="PROSITE" id="PS51855"/>
    </source>
</evidence>
<dbReference type="Pfam" id="PF01808">
    <property type="entry name" value="AICARFT_IMPCHas"/>
    <property type="match status" value="1"/>
</dbReference>
<keyword evidence="11" id="KW-1185">Reference proteome</keyword>
<evidence type="ECO:0000256" key="7">
    <source>
        <dbReference type="ARBA" id="ARBA00023268"/>
    </source>
</evidence>
<dbReference type="GO" id="GO:0005829">
    <property type="term" value="C:cytosol"/>
    <property type="evidence" value="ECO:0007669"/>
    <property type="project" value="TreeGrafter"/>
</dbReference>
<dbReference type="HAMAP" id="MF_00139">
    <property type="entry name" value="PurH"/>
    <property type="match status" value="1"/>
</dbReference>
<name>V8CBJ6_9HELI</name>
<dbReference type="GO" id="GO:0006189">
    <property type="term" value="P:'de novo' IMP biosynthetic process"/>
    <property type="evidence" value="ECO:0007669"/>
    <property type="project" value="UniProtKB-UniRule"/>
</dbReference>
<dbReference type="eggNOG" id="COG0138">
    <property type="taxonomic scope" value="Bacteria"/>
</dbReference>
<dbReference type="Pfam" id="PF02142">
    <property type="entry name" value="MGS"/>
    <property type="match status" value="1"/>
</dbReference>
<dbReference type="STRING" id="1357400.HMPREF2086_00078"/>
<evidence type="ECO:0000256" key="3">
    <source>
        <dbReference type="ARBA" id="ARBA00007667"/>
    </source>
</evidence>
<comment type="similarity">
    <text evidence="3 8">Belongs to the PurH family.</text>
</comment>
<comment type="pathway">
    <text evidence="2 8">Purine metabolism; IMP biosynthesis via de novo pathway; 5-formamido-1-(5-phospho-D-ribosyl)imidazole-4-carboxamide from 5-amino-1-(5-phospho-D-ribosyl)imidazole-4-carboxamide (10-formyl THF route): step 1/1.</text>
</comment>
<dbReference type="Gene3D" id="3.40.140.20">
    <property type="match status" value="2"/>
</dbReference>
<dbReference type="RefSeq" id="WP_023926746.1">
    <property type="nucleotide sequence ID" value="NZ_KI669454.1"/>
</dbReference>
<evidence type="ECO:0000313" key="11">
    <source>
        <dbReference type="Proteomes" id="UP000018731"/>
    </source>
</evidence>
<sequence length="528" mass="58031">MDSNKNAKNTTKPKALLSVSDKSGIVDFASELIKLGYEILSTGGTLSTLKQAGLQATEVSEYTKSPELFDGRVKTLHPKIHGGILYRRDNESDCKAALQNGIEDISLVCVNLYPFFATTQRTDDFSEIIENIDIGGPTLVRSSAKGYASVLVLTSPSDYPLALEKLKSNQNTIEFRKEMMIKAFCHTAHYDAMIANYMNERFNEGFGEWEFIYGRKVCQTRYGENPHQKGALYEMPHISDFYTKHFYTLKGEASFNNLTDMNAAIKLASAFNTKQNLHAISIIKHGNPCGFALKPTPLEAYTSALKCDSVSAYGGVVAINGTINEELAQEMSKTYIEVLVACDITQGALEILSTKKRQKIFITKQDKLSLPKSSYDFKRIEGGFVYQQSDSVKTDEVANAQQKSHKKATKEEQIDLEIAYTIAALTKSNCVAYVKDSALVAIGMGMTSRVDASRAALAKANDMGLDVRGCVLASEAFFPFRDSIDLAASAGVSAVICPGGSMRDSEVIEAANQHNIALYFTGVRHFLH</sequence>
<dbReference type="PANTHER" id="PTHR11692:SF0">
    <property type="entry name" value="BIFUNCTIONAL PURINE BIOSYNTHESIS PROTEIN ATIC"/>
    <property type="match status" value="1"/>
</dbReference>
<proteinExistence type="inferred from homology"/>
<keyword evidence="5 8" id="KW-0658">Purine biosynthesis</keyword>
<dbReference type="OrthoDB" id="9802065at2"/>
<dbReference type="PATRIC" id="fig|1357400.3.peg.109"/>
<dbReference type="PANTHER" id="PTHR11692">
    <property type="entry name" value="BIFUNCTIONAL PURINE BIOSYNTHESIS PROTEIN PURH"/>
    <property type="match status" value="1"/>
</dbReference>
<gene>
    <name evidence="8" type="primary">purH</name>
    <name evidence="10" type="ORF">HMPREF2086_00078</name>
</gene>
<dbReference type="AlphaFoldDB" id="V8CBJ6"/>
<evidence type="ECO:0000256" key="6">
    <source>
        <dbReference type="ARBA" id="ARBA00022801"/>
    </source>
</evidence>
<evidence type="ECO:0000256" key="2">
    <source>
        <dbReference type="ARBA" id="ARBA00004954"/>
    </source>
</evidence>
<dbReference type="EMBL" id="AZJI01000001">
    <property type="protein sequence ID" value="ETD24744.1"/>
    <property type="molecule type" value="Genomic_DNA"/>
</dbReference>
<evidence type="ECO:0000256" key="4">
    <source>
        <dbReference type="ARBA" id="ARBA00022679"/>
    </source>
</evidence>
<dbReference type="PROSITE" id="PS51855">
    <property type="entry name" value="MGS"/>
    <property type="match status" value="1"/>
</dbReference>
<dbReference type="InterPro" id="IPR002695">
    <property type="entry name" value="PurH-like"/>
</dbReference>
<comment type="pathway">
    <text evidence="1 8">Purine metabolism; IMP biosynthesis via de novo pathway; IMP from 5-formamido-1-(5-phospho-D-ribosyl)imidazole-4-carboxamide: step 1/1.</text>
</comment>
<organism evidence="10 11">
    <name type="scientific">Helicobacter macacae MIT 99-5501</name>
    <dbReference type="NCBI Taxonomy" id="1357400"/>
    <lineage>
        <taxon>Bacteria</taxon>
        <taxon>Pseudomonadati</taxon>
        <taxon>Campylobacterota</taxon>
        <taxon>Epsilonproteobacteria</taxon>
        <taxon>Campylobacterales</taxon>
        <taxon>Helicobacteraceae</taxon>
        <taxon>Helicobacter</taxon>
    </lineage>
</organism>
<dbReference type="InterPro" id="IPR024051">
    <property type="entry name" value="AICAR_Tfase_dup_dom_sf"/>
</dbReference>